<organism evidence="5">
    <name type="scientific">Chlorella variabilis</name>
    <name type="common">Green alga</name>
    <dbReference type="NCBI Taxonomy" id="554065"/>
    <lineage>
        <taxon>Eukaryota</taxon>
        <taxon>Viridiplantae</taxon>
        <taxon>Chlorophyta</taxon>
        <taxon>core chlorophytes</taxon>
        <taxon>Trebouxiophyceae</taxon>
        <taxon>Chlorellales</taxon>
        <taxon>Chlorellaceae</taxon>
        <taxon>Chlorella clade</taxon>
        <taxon>Chlorella</taxon>
    </lineage>
</organism>
<dbReference type="Pfam" id="PF08373">
    <property type="entry name" value="RAP"/>
    <property type="match status" value="1"/>
</dbReference>
<name>E1Z724_CHLVA</name>
<evidence type="ECO:0000259" key="3">
    <source>
        <dbReference type="PROSITE" id="PS51286"/>
    </source>
</evidence>
<dbReference type="PROSITE" id="PS51286">
    <property type="entry name" value="RAP"/>
    <property type="match status" value="1"/>
</dbReference>
<reference evidence="4 5" key="1">
    <citation type="journal article" date="2010" name="Plant Cell">
        <title>The Chlorella variabilis NC64A genome reveals adaptation to photosymbiosis, coevolution with viruses, and cryptic sex.</title>
        <authorList>
            <person name="Blanc G."/>
            <person name="Duncan G."/>
            <person name="Agarkova I."/>
            <person name="Borodovsky M."/>
            <person name="Gurnon J."/>
            <person name="Kuo A."/>
            <person name="Lindquist E."/>
            <person name="Lucas S."/>
            <person name="Pangilinan J."/>
            <person name="Polle J."/>
            <person name="Salamov A."/>
            <person name="Terry A."/>
            <person name="Yamada T."/>
            <person name="Dunigan D.D."/>
            <person name="Grigoriev I.V."/>
            <person name="Claverie J.M."/>
            <person name="Van Etten J.L."/>
        </authorList>
    </citation>
    <scope>NUCLEOTIDE SEQUENCE [LARGE SCALE GENOMIC DNA]</scope>
    <source>
        <strain evidence="4 5">NC64A</strain>
    </source>
</reference>
<feature type="compositionally biased region" description="Pro residues" evidence="1">
    <location>
        <begin position="804"/>
        <end position="820"/>
    </location>
</feature>
<evidence type="ECO:0000259" key="2">
    <source>
        <dbReference type="PROSITE" id="PS50800"/>
    </source>
</evidence>
<evidence type="ECO:0000313" key="4">
    <source>
        <dbReference type="EMBL" id="EFN58094.1"/>
    </source>
</evidence>
<feature type="region of interest" description="Disordered" evidence="1">
    <location>
        <begin position="734"/>
        <end position="911"/>
    </location>
</feature>
<dbReference type="KEGG" id="cvr:CHLNCDRAFT_142412"/>
<dbReference type="GeneID" id="17357360"/>
<dbReference type="GO" id="GO:0044528">
    <property type="term" value="P:regulation of mitochondrial mRNA stability"/>
    <property type="evidence" value="ECO:0007669"/>
    <property type="project" value="TreeGrafter"/>
</dbReference>
<dbReference type="GO" id="GO:0035770">
    <property type="term" value="C:ribonucleoprotein granule"/>
    <property type="evidence" value="ECO:0007669"/>
    <property type="project" value="TreeGrafter"/>
</dbReference>
<dbReference type="InterPro" id="IPR050870">
    <property type="entry name" value="FAST_kinase"/>
</dbReference>
<dbReference type="RefSeq" id="XP_005850196.1">
    <property type="nucleotide sequence ID" value="XM_005850134.1"/>
</dbReference>
<keyword evidence="5" id="KW-1185">Reference proteome</keyword>
<dbReference type="EMBL" id="GL433838">
    <property type="protein sequence ID" value="EFN58094.1"/>
    <property type="molecule type" value="Genomic_DNA"/>
</dbReference>
<dbReference type="PANTHER" id="PTHR21228:SF40">
    <property type="entry name" value="LD45607P"/>
    <property type="match status" value="1"/>
</dbReference>
<dbReference type="OrthoDB" id="413408at2759"/>
<dbReference type="Proteomes" id="UP000008141">
    <property type="component" value="Unassembled WGS sequence"/>
</dbReference>
<dbReference type="PROSITE" id="PS50800">
    <property type="entry name" value="SAP"/>
    <property type="match status" value="1"/>
</dbReference>
<dbReference type="InterPro" id="IPR003034">
    <property type="entry name" value="SAP_dom"/>
</dbReference>
<dbReference type="PANTHER" id="PTHR21228">
    <property type="entry name" value="FAST LEU-RICH DOMAIN-CONTAINING"/>
    <property type="match status" value="1"/>
</dbReference>
<evidence type="ECO:0000313" key="5">
    <source>
        <dbReference type="Proteomes" id="UP000008141"/>
    </source>
</evidence>
<dbReference type="SMART" id="SM00952">
    <property type="entry name" value="RAP"/>
    <property type="match status" value="1"/>
</dbReference>
<proteinExistence type="predicted"/>
<accession>E1Z724</accession>
<dbReference type="GO" id="GO:0000963">
    <property type="term" value="P:mitochondrial RNA processing"/>
    <property type="evidence" value="ECO:0007669"/>
    <property type="project" value="TreeGrafter"/>
</dbReference>
<dbReference type="InParanoid" id="E1Z724"/>
<dbReference type="OMA" id="ATHCEAF"/>
<feature type="region of interest" description="Disordered" evidence="1">
    <location>
        <begin position="602"/>
        <end position="627"/>
    </location>
</feature>
<dbReference type="InterPro" id="IPR013584">
    <property type="entry name" value="RAP"/>
</dbReference>
<sequence length="962" mass="103258">MHRLGKVARRRREAEPGVNKSVVAHPCYQTLVARVEALVPHYQPRGLANTMWGLAALGDVQRAELARRLALAIVSHRTAQYRAQELSNVVWAMGTLGVLCPEALDPLLEGVVSQIDDFIPQGLSNMVWACAHLRNGTRGCIGPTMGGNPPTHVPRELRPAWHPAPAFLEAVAAAATRKMPDFQSQTLSNLLWGFCKLDVYPQQLFEASATELVERFRTPELARQFRAQELSNSIYAFAQGNIIHEQLLGAFERELSTSWVELDGSGRERRVSRLDDFTSQALANTLWSFAYLRWYPVRLLEPITRAVGRKMHTMSSQEISNSIWSFAKFAYHPGPVMAQYQVEVVRRVAEFDGQSLTTTMWAMAALSATHCEAFVKLVERFVELERAGGFQDVQYNQVLQAVLLAQFEQQRRPGEFRADIDLPDDIVDTALQAWQAQQQASAAGGWAAKLSSFQLEVSEALGQLGIEHELEYLTAVNLLSVDIAIVKGGKKVAVEVDGPFHFSVNTSSPLGQTMIRRRLLRAVGWTVISVPYHAWYSLPLDQRAVYMSRLLVRKDAAFHDQIMQVSEDLLSTERLVDMGYVEHVSEDEGEGQEATSSYHALRAAPDGGAGADERAGGREGEGSGGAGITLGGIMQAATVGDSGGQAAPAQGAAAAAAGVTAAGAAGGRVGGLGQDEEQAQAQQAQQAQAPHLQSRALQVDQVDRENPLRPRYTDFSGNVLEGVEPYLLHASPPGYSYPAARRSPSPPPPAAPGRRATSDASRPAARRNPMARQQRPPGGRWLQQPGELPGPPSGQPRQAAPAGAPQPAPPPATAAPPAKPVPRLMRAPPQPLPTRQGPLPWQAPAGAGPEGQPPSAAAPGAAQGGGPAKGLPATPASVRHKAQRRAKPAGAAKPAAAKAEAAGAGPPSGASHVLQLAARLSLADLRRLCDTKGLPSYGTKAQLASRLVAQQKAEAWEQREQQ</sequence>
<feature type="compositionally biased region" description="Low complexity" evidence="1">
    <location>
        <begin position="888"/>
        <end position="911"/>
    </location>
</feature>
<dbReference type="eggNOG" id="ENOG502QUHX">
    <property type="taxonomic scope" value="Eukaryota"/>
</dbReference>
<feature type="compositionally biased region" description="Basic and acidic residues" evidence="1">
    <location>
        <begin position="611"/>
        <end position="621"/>
    </location>
</feature>
<feature type="compositionally biased region" description="Basic residues" evidence="1">
    <location>
        <begin position="878"/>
        <end position="887"/>
    </location>
</feature>
<evidence type="ECO:0008006" key="6">
    <source>
        <dbReference type="Google" id="ProtNLM"/>
    </source>
</evidence>
<dbReference type="AlphaFoldDB" id="E1Z724"/>
<protein>
    <recommendedName>
        <fullName evidence="6">RAP domain-containing protein</fullName>
    </recommendedName>
</protein>
<feature type="domain" description="RAP" evidence="3">
    <location>
        <begin position="492"/>
        <end position="549"/>
    </location>
</feature>
<dbReference type="GO" id="GO:0003723">
    <property type="term" value="F:RNA binding"/>
    <property type="evidence" value="ECO:0007669"/>
    <property type="project" value="TreeGrafter"/>
</dbReference>
<dbReference type="GO" id="GO:0005759">
    <property type="term" value="C:mitochondrial matrix"/>
    <property type="evidence" value="ECO:0007669"/>
    <property type="project" value="TreeGrafter"/>
</dbReference>
<gene>
    <name evidence="4" type="ORF">CHLNCDRAFT_142412</name>
</gene>
<feature type="domain" description="SAP" evidence="2">
    <location>
        <begin position="917"/>
        <end position="951"/>
    </location>
</feature>
<evidence type="ECO:0000256" key="1">
    <source>
        <dbReference type="SAM" id="MobiDB-lite"/>
    </source>
</evidence>